<dbReference type="SUPFAM" id="SSF48431">
    <property type="entry name" value="Lipovitellin-phosvitin complex, superhelical domain"/>
    <property type="match status" value="1"/>
</dbReference>
<dbReference type="AlphaFoldDB" id="A0A0B7HEB2"/>
<dbReference type="Pfam" id="PF09346">
    <property type="entry name" value="SMI1_KNR4"/>
    <property type="match status" value="1"/>
</dbReference>
<dbReference type="InterPro" id="IPR018958">
    <property type="entry name" value="Knr4/Smi1-like_dom"/>
</dbReference>
<dbReference type="eggNOG" id="COG5010">
    <property type="taxonomic scope" value="Bacteria"/>
</dbReference>
<reference evidence="2 3" key="1">
    <citation type="submission" date="2015-01" db="EMBL/GenBank/DDBJ databases">
        <authorList>
            <person name="MANFREDI Pablo"/>
        </authorList>
    </citation>
    <scope>NUCLEOTIDE SEQUENCE [LARGE SCALE GENOMIC DNA]</scope>
    <source>
        <strain evidence="2 3">Ccyn2B</strain>
    </source>
</reference>
<dbReference type="STRING" id="28189.CCYN74_30211"/>
<dbReference type="Gene3D" id="3.40.1580.10">
    <property type="entry name" value="SMI1/KNR4-like"/>
    <property type="match status" value="1"/>
</dbReference>
<dbReference type="RefSeq" id="WP_018278693.1">
    <property type="nucleotide sequence ID" value="NZ_CDOD01000045.1"/>
</dbReference>
<name>A0A0B7HEB2_9FLAO</name>
<evidence type="ECO:0000259" key="1">
    <source>
        <dbReference type="SMART" id="SM00860"/>
    </source>
</evidence>
<sequence length="450" mass="53133">MILFEEQITRIKQKLQKAKEIDKELKVFGAKSHKYELGKPISEEKLQQLEQKYKISFPDCFRSFLLYIGNGREKQFAGAAPFYGIYPVEKCIKESKEGFYFPCVIYPKMSDENWDKIVAKLDDENISDEDYDKEVGKIFGSLLTFGTQGCTYDTAIVLEGKHRGRVVNIDIDFQKPHFAFEKNFLDWYERWLDEIISGEILYQSNGFSYQMGGSAEELLSIFENSSDKEEKTDALLGLRHKKPPLPVEILNKIENYTQKEDFYFQYFVTILCISDFERAKKYFSQLAEHNLLRFFQNIVWYSQNKKKDSRDLLAIIREKLPNITDEEIFRFCGYVLRETDLDYGEWIAPFTENKDYKIRSDAFYTLGQLKNKEKYLDIFIKGLYDEKSFVVMTDLQALSGIKNEALLPHYKQVATRFPEENEKEHYVYNNLNHRLKEFGLSVEEILKMDF</sequence>
<evidence type="ECO:0000313" key="3">
    <source>
        <dbReference type="Proteomes" id="UP000038055"/>
    </source>
</evidence>
<keyword evidence="3" id="KW-1185">Reference proteome</keyword>
<organism evidence="2 3">
    <name type="scientific">Capnocytophaga cynodegmi</name>
    <dbReference type="NCBI Taxonomy" id="28189"/>
    <lineage>
        <taxon>Bacteria</taxon>
        <taxon>Pseudomonadati</taxon>
        <taxon>Bacteroidota</taxon>
        <taxon>Flavobacteriia</taxon>
        <taxon>Flavobacteriales</taxon>
        <taxon>Flavobacteriaceae</taxon>
        <taxon>Capnocytophaga</taxon>
    </lineage>
</organism>
<dbReference type="SUPFAM" id="SSF160631">
    <property type="entry name" value="SMI1/KNR4-like"/>
    <property type="match status" value="1"/>
</dbReference>
<dbReference type="Proteomes" id="UP000038055">
    <property type="component" value="Unassembled WGS sequence"/>
</dbReference>
<dbReference type="SMART" id="SM00860">
    <property type="entry name" value="SMI1_KNR4"/>
    <property type="match status" value="1"/>
</dbReference>
<evidence type="ECO:0000313" key="2">
    <source>
        <dbReference type="EMBL" id="CEN38539.1"/>
    </source>
</evidence>
<proteinExistence type="predicted"/>
<protein>
    <submittedName>
        <fullName evidence="2">Putative glucan synthasis protein</fullName>
    </submittedName>
</protein>
<dbReference type="InterPro" id="IPR011030">
    <property type="entry name" value="Lipovitellin_superhlx_dom"/>
</dbReference>
<feature type="domain" description="Knr4/Smi1-like" evidence="1">
    <location>
        <begin position="40"/>
        <end position="190"/>
    </location>
</feature>
<dbReference type="InterPro" id="IPR037883">
    <property type="entry name" value="Knr4/Smi1-like_sf"/>
</dbReference>
<accession>A0A0B7HEB2</accession>
<dbReference type="EMBL" id="CDOD01000045">
    <property type="protein sequence ID" value="CEN38539.1"/>
    <property type="molecule type" value="Genomic_DNA"/>
</dbReference>
<gene>
    <name evidence="2" type="ORF">CCYN2B_50075</name>
</gene>